<protein>
    <recommendedName>
        <fullName evidence="3">DUF484 family protein</fullName>
    </recommendedName>
</protein>
<dbReference type="PANTHER" id="PTHR38765:SF1">
    <property type="entry name" value="DUF484 DOMAIN-CONTAINING PROTEIN"/>
    <property type="match status" value="1"/>
</dbReference>
<evidence type="ECO:0008006" key="3">
    <source>
        <dbReference type="Google" id="ProtNLM"/>
    </source>
</evidence>
<reference evidence="1 2" key="1">
    <citation type="submission" date="2018-05" db="EMBL/GenBank/DDBJ databases">
        <title>Genomic Encyclopedia of Type Strains, Phase IV (KMG-IV): sequencing the most valuable type-strain genomes for metagenomic binning, comparative biology and taxonomic classification.</title>
        <authorList>
            <person name="Goeker M."/>
        </authorList>
    </citation>
    <scope>NUCLEOTIDE SEQUENCE [LARGE SCALE GENOMIC DNA]</scope>
    <source>
        <strain evidence="1 2">DSM 29661</strain>
    </source>
</reference>
<dbReference type="Gene3D" id="3.30.450.40">
    <property type="match status" value="1"/>
</dbReference>
<evidence type="ECO:0000313" key="1">
    <source>
        <dbReference type="EMBL" id="PXX80356.1"/>
    </source>
</evidence>
<accession>A0A318KXL0</accession>
<name>A0A318KXL0_9NEIS</name>
<organism evidence="1 2">
    <name type="scientific">Rivihabitans pingtungensis</name>
    <dbReference type="NCBI Taxonomy" id="1054498"/>
    <lineage>
        <taxon>Bacteria</taxon>
        <taxon>Pseudomonadati</taxon>
        <taxon>Pseudomonadota</taxon>
        <taxon>Betaproteobacteria</taxon>
        <taxon>Neisseriales</taxon>
        <taxon>Aquaspirillaceae</taxon>
        <taxon>Rivihabitans</taxon>
    </lineage>
</organism>
<comment type="caution">
    <text evidence="1">The sequence shown here is derived from an EMBL/GenBank/DDBJ whole genome shotgun (WGS) entry which is preliminary data.</text>
</comment>
<proteinExistence type="predicted"/>
<dbReference type="InterPro" id="IPR029016">
    <property type="entry name" value="GAF-like_dom_sf"/>
</dbReference>
<dbReference type="AlphaFoldDB" id="A0A318KXL0"/>
<evidence type="ECO:0000313" key="2">
    <source>
        <dbReference type="Proteomes" id="UP000247555"/>
    </source>
</evidence>
<dbReference type="Proteomes" id="UP000247555">
    <property type="component" value="Unassembled WGS sequence"/>
</dbReference>
<keyword evidence="2" id="KW-1185">Reference proteome</keyword>
<dbReference type="EMBL" id="QJKI01000004">
    <property type="protein sequence ID" value="PXX80356.1"/>
    <property type="molecule type" value="Genomic_DNA"/>
</dbReference>
<sequence length="219" mass="24783">MSMTASEVAAYLEAHPEFFDQHSELLTQVRVPHARSEYAVPLVERQVLALRDKNRQLGAKMSQLIRFGEHNDQTITRLHTLSVQLVRTEEATDAIRRTLSALEKDFDITHAGLRLWGTATESLGEWHRQDPRLAIIARNLEHPYTGPFAAEHIIEWFPHEPVLQSFGQVALRRDNGEAFGLLVLASADSYRFTTDMETDYLANLGALLSAALQRTLAMH</sequence>
<dbReference type="OrthoDB" id="8525200at2"/>
<dbReference type="InterPro" id="IPR007435">
    <property type="entry name" value="DUF484"/>
</dbReference>
<dbReference type="RefSeq" id="WP_110390047.1">
    <property type="nucleotide sequence ID" value="NZ_DAIMVG010000168.1"/>
</dbReference>
<dbReference type="PANTHER" id="PTHR38765">
    <property type="entry name" value="DUF484 DOMAIN-CONTAINING PROTEIN"/>
    <property type="match status" value="1"/>
</dbReference>
<dbReference type="Pfam" id="PF04340">
    <property type="entry name" value="DUF484"/>
    <property type="match status" value="1"/>
</dbReference>
<gene>
    <name evidence="1" type="ORF">DFR34_104131</name>
</gene>